<dbReference type="AlphaFoldDB" id="A0A6N2UVS6"/>
<reference evidence="1" key="1">
    <citation type="submission" date="2019-11" db="EMBL/GenBank/DDBJ databases">
        <authorList>
            <person name="Feng L."/>
        </authorList>
    </citation>
    <scope>NUCLEOTIDE SEQUENCE</scope>
    <source>
        <strain evidence="1">BhanseniiLFYP23</strain>
    </source>
</reference>
<proteinExistence type="predicted"/>
<evidence type="ECO:0000313" key="1">
    <source>
        <dbReference type="EMBL" id="VYT20251.1"/>
    </source>
</evidence>
<sequence length="58" mass="6564">MVKEKELKTFLLNTENGTVLVNGEEIKRVTALTLVFEDGKYGLSVTRDEFFKAEIQGI</sequence>
<gene>
    <name evidence="1" type="ORF">BHLFYP23_00593</name>
</gene>
<accession>A0A6N2UVS6</accession>
<protein>
    <submittedName>
        <fullName evidence="1">Uncharacterized protein</fullName>
    </submittedName>
</protein>
<dbReference type="EMBL" id="CACRSY010000014">
    <property type="protein sequence ID" value="VYT20251.1"/>
    <property type="molecule type" value="Genomic_DNA"/>
</dbReference>
<dbReference type="RefSeq" id="WP_156342542.1">
    <property type="nucleotide sequence ID" value="NZ_CACRSY010000014.1"/>
</dbReference>
<organism evidence="1">
    <name type="scientific">Blautia hansenii</name>
    <name type="common">Ruminococcus hansenii</name>
    <dbReference type="NCBI Taxonomy" id="1322"/>
    <lineage>
        <taxon>Bacteria</taxon>
        <taxon>Bacillati</taxon>
        <taxon>Bacillota</taxon>
        <taxon>Clostridia</taxon>
        <taxon>Lachnospirales</taxon>
        <taxon>Lachnospiraceae</taxon>
        <taxon>Blautia</taxon>
    </lineage>
</organism>
<name>A0A6N2UVS6_BLAHA</name>